<evidence type="ECO:0000256" key="1">
    <source>
        <dbReference type="SAM" id="Phobius"/>
    </source>
</evidence>
<protein>
    <submittedName>
        <fullName evidence="2">Uncharacterized protein</fullName>
    </submittedName>
</protein>
<keyword evidence="1" id="KW-0812">Transmembrane</keyword>
<feature type="transmembrane region" description="Helical" evidence="1">
    <location>
        <begin position="23"/>
        <end position="41"/>
    </location>
</feature>
<dbReference type="EMBL" id="CP017305">
    <property type="protein sequence ID" value="AOS83321.1"/>
    <property type="molecule type" value="Genomic_DNA"/>
</dbReference>
<dbReference type="AlphaFoldDB" id="A0A1D8CYX4"/>
<proteinExistence type="predicted"/>
<sequence>MARFRERMTGVVRERFSGGSRRIVRLYLCILLFRLFFRLILPEFLEHPVNLVEKTEAQVERLFYHETQVLTHGSAISVRLPDRSI</sequence>
<keyword evidence="1" id="KW-0472">Membrane</keyword>
<evidence type="ECO:0000313" key="2">
    <source>
        <dbReference type="EMBL" id="AOS83321.1"/>
    </source>
</evidence>
<evidence type="ECO:0000313" key="3">
    <source>
        <dbReference type="Proteomes" id="UP000095185"/>
    </source>
</evidence>
<accession>A0A1D8CYX4</accession>
<keyword evidence="3" id="KW-1185">Reference proteome</keyword>
<organism evidence="2 3">
    <name type="scientific">Chlorobaculum limnaeum</name>
    <dbReference type="NCBI Taxonomy" id="274537"/>
    <lineage>
        <taxon>Bacteria</taxon>
        <taxon>Pseudomonadati</taxon>
        <taxon>Chlorobiota</taxon>
        <taxon>Chlorobiia</taxon>
        <taxon>Chlorobiales</taxon>
        <taxon>Chlorobiaceae</taxon>
        <taxon>Chlorobaculum</taxon>
    </lineage>
</organism>
<gene>
    <name evidence="2" type="ORF">BIU88_03675</name>
</gene>
<keyword evidence="1" id="KW-1133">Transmembrane helix</keyword>
<name>A0A1D8CYX4_CHLLM</name>
<reference evidence="2" key="1">
    <citation type="submission" date="2016-09" db="EMBL/GenBank/DDBJ databases">
        <title>Genome sequence of Chlorobaculum limnaeum.</title>
        <authorList>
            <person name="Liu Z."/>
            <person name="Tank M."/>
            <person name="Bryant D.A."/>
        </authorList>
    </citation>
    <scope>NUCLEOTIDE SEQUENCE [LARGE SCALE GENOMIC DNA]</scope>
    <source>
        <strain evidence="2">DSM 1677</strain>
    </source>
</reference>
<dbReference type="KEGG" id="clz:BIU88_03675"/>
<dbReference type="Proteomes" id="UP000095185">
    <property type="component" value="Chromosome"/>
</dbReference>